<reference evidence="1 2" key="1">
    <citation type="submission" date="2022-08" db="EMBL/GenBank/DDBJ databases">
        <title>Paenibacillus endoradicis sp. nov., Paenibacillus radicibacter sp. nov and Paenibacillus pararadicis sp. nov., three cold-adapted plant growth-promoting bacteria isolated from root of Larix gmelinii in Great Khingan.</title>
        <authorList>
            <person name="Xue H."/>
        </authorList>
    </citation>
    <scope>NUCLEOTIDE SEQUENCE [LARGE SCALE GENOMIC DNA]</scope>
    <source>
        <strain evidence="1 2">N5-1-1-5</strain>
    </source>
</reference>
<protein>
    <recommendedName>
        <fullName evidence="3">Group II intron maturase-specific domain-containing protein</fullName>
    </recommendedName>
</protein>
<name>A0ABT1YFN7_9BACL</name>
<evidence type="ECO:0000313" key="2">
    <source>
        <dbReference type="Proteomes" id="UP001300012"/>
    </source>
</evidence>
<dbReference type="EMBL" id="JANQBD010000008">
    <property type="protein sequence ID" value="MCR8631999.1"/>
    <property type="molecule type" value="Genomic_DNA"/>
</dbReference>
<accession>A0ABT1YFN7</accession>
<comment type="caution">
    <text evidence="1">The sequence shown here is derived from an EMBL/GenBank/DDBJ whole genome shotgun (WGS) entry which is preliminary data.</text>
</comment>
<gene>
    <name evidence="1" type="ORF">NV381_12365</name>
</gene>
<evidence type="ECO:0008006" key="3">
    <source>
        <dbReference type="Google" id="ProtNLM"/>
    </source>
</evidence>
<dbReference type="Proteomes" id="UP001300012">
    <property type="component" value="Unassembled WGS sequence"/>
</dbReference>
<sequence>MIQGWRNFYAHQEVDRSMANRFLAKVDWYILRRLRLFWNNKHWKRKRNWSEMHILLQRALPISVTRLPIDVGSRVLVAYYVDVLR</sequence>
<proteinExistence type="predicted"/>
<keyword evidence="2" id="KW-1185">Reference proteome</keyword>
<evidence type="ECO:0000313" key="1">
    <source>
        <dbReference type="EMBL" id="MCR8631999.1"/>
    </source>
</evidence>
<organism evidence="1 2">
    <name type="scientific">Paenibacillus radicis</name>
    <name type="common">ex Xue et al. 2023</name>
    <dbReference type="NCBI Taxonomy" id="2972489"/>
    <lineage>
        <taxon>Bacteria</taxon>
        <taxon>Bacillati</taxon>
        <taxon>Bacillota</taxon>
        <taxon>Bacilli</taxon>
        <taxon>Bacillales</taxon>
        <taxon>Paenibacillaceae</taxon>
        <taxon>Paenibacillus</taxon>
    </lineage>
</organism>